<name>A0AAW2ZCE5_9EUKA</name>
<gene>
    <name evidence="1" type="ORF">AKO1_000334</name>
</gene>
<protein>
    <submittedName>
        <fullName evidence="1">Uncharacterized protein</fullName>
    </submittedName>
</protein>
<dbReference type="EMBL" id="JAOPGA020001351">
    <property type="protein sequence ID" value="KAL0487577.1"/>
    <property type="molecule type" value="Genomic_DNA"/>
</dbReference>
<reference evidence="1 2" key="1">
    <citation type="submission" date="2024-03" db="EMBL/GenBank/DDBJ databases">
        <title>The Acrasis kona genome and developmental transcriptomes reveal deep origins of eukaryotic multicellular pathways.</title>
        <authorList>
            <person name="Sheikh S."/>
            <person name="Fu C.-J."/>
            <person name="Brown M.W."/>
            <person name="Baldauf S.L."/>
        </authorList>
    </citation>
    <scope>NUCLEOTIDE SEQUENCE [LARGE SCALE GENOMIC DNA]</scope>
    <source>
        <strain evidence="1 2">ATCC MYA-3509</strain>
    </source>
</reference>
<dbReference type="Proteomes" id="UP001431209">
    <property type="component" value="Unassembled WGS sequence"/>
</dbReference>
<dbReference type="AlphaFoldDB" id="A0AAW2ZCE5"/>
<keyword evidence="2" id="KW-1185">Reference proteome</keyword>
<accession>A0AAW2ZCE5</accession>
<sequence>MKKRKWHSSDVIAISDDDDVIEVSPKKIPKIIINVDEEVFENKSISSRIKLPARLLNQHISPIEFEDHFTSISEYLFNNVILYVNGGRQRCRILEVEFYLTTQSDIHPDPFTHCHPLHGRHAQWYFHQSVERVNDHNFREGTRKGLDITFGQEKSHFGGILIRSMEEINTKNENNKKLMDGPSLCVDYIMDKNNVKCLRELMTKFPNSRALEIDCPSDFNNYPVHLSEYNFEKKYKVLSGSRVGLSLLSASKQYVRSSFVLKQYRFYAHPVKVNKNKNQMVASMYIQEMKKKIDFTKVGCVLLKDAKLINHISNVLCCSIKFTQHCVDLVLEGYKKSIVKKHDGTYDIENMQDYFANTLTPNQVIMMHGVLFPLI</sequence>
<evidence type="ECO:0000313" key="1">
    <source>
        <dbReference type="EMBL" id="KAL0487577.1"/>
    </source>
</evidence>
<comment type="caution">
    <text evidence="1">The sequence shown here is derived from an EMBL/GenBank/DDBJ whole genome shotgun (WGS) entry which is preliminary data.</text>
</comment>
<proteinExistence type="predicted"/>
<organism evidence="1 2">
    <name type="scientific">Acrasis kona</name>
    <dbReference type="NCBI Taxonomy" id="1008807"/>
    <lineage>
        <taxon>Eukaryota</taxon>
        <taxon>Discoba</taxon>
        <taxon>Heterolobosea</taxon>
        <taxon>Tetramitia</taxon>
        <taxon>Eutetramitia</taxon>
        <taxon>Acrasidae</taxon>
        <taxon>Acrasis</taxon>
    </lineage>
</organism>
<evidence type="ECO:0000313" key="2">
    <source>
        <dbReference type="Proteomes" id="UP001431209"/>
    </source>
</evidence>